<evidence type="ECO:0000313" key="4">
    <source>
        <dbReference type="EMBL" id="WXG68014.1"/>
    </source>
</evidence>
<evidence type="ECO:0000259" key="3">
    <source>
        <dbReference type="PROSITE" id="PS51186"/>
    </source>
</evidence>
<feature type="domain" description="N-acetyltransferase" evidence="3">
    <location>
        <begin position="17"/>
        <end position="167"/>
    </location>
</feature>
<dbReference type="EMBL" id="CP147846">
    <property type="protein sequence ID" value="WXG68014.1"/>
    <property type="molecule type" value="Genomic_DNA"/>
</dbReference>
<dbReference type="SUPFAM" id="SSF55729">
    <property type="entry name" value="Acyl-CoA N-acyltransferases (Nat)"/>
    <property type="match status" value="1"/>
</dbReference>
<dbReference type="InterPro" id="IPR016181">
    <property type="entry name" value="Acyl_CoA_acyltransferase"/>
</dbReference>
<evidence type="ECO:0000256" key="2">
    <source>
        <dbReference type="ARBA" id="ARBA00023315"/>
    </source>
</evidence>
<reference evidence="4 5" key="1">
    <citation type="submission" date="2024-03" db="EMBL/GenBank/DDBJ databases">
        <title>Natural products discovery in diverse microorganisms through a two-stage MS feature dereplication strategy.</title>
        <authorList>
            <person name="Zhang R."/>
        </authorList>
    </citation>
    <scope>NUCLEOTIDE SEQUENCE [LARGE SCALE GENOMIC DNA]</scope>
    <source>
        <strain evidence="4 5">18930</strain>
    </source>
</reference>
<dbReference type="RefSeq" id="WP_338887948.1">
    <property type="nucleotide sequence ID" value="NZ_CP147846.1"/>
</dbReference>
<dbReference type="PANTHER" id="PTHR43877">
    <property type="entry name" value="AMINOALKYLPHOSPHONATE N-ACETYLTRANSFERASE-RELATED-RELATED"/>
    <property type="match status" value="1"/>
</dbReference>
<proteinExistence type="predicted"/>
<dbReference type="Pfam" id="PF00583">
    <property type="entry name" value="Acetyltransf_1"/>
    <property type="match status" value="1"/>
</dbReference>
<dbReference type="CDD" id="cd04301">
    <property type="entry name" value="NAT_SF"/>
    <property type="match status" value="1"/>
</dbReference>
<evidence type="ECO:0000256" key="1">
    <source>
        <dbReference type="ARBA" id="ARBA00022679"/>
    </source>
</evidence>
<sequence length="175" mass="19742">MTDSSWSIALVSEEGWTSFRDLRLEMLADSPKAFVETLSSAHQQSETDWRRRASKANSDGHCGFVAVDACGRWIGIMRSTVEDGRLFLLGVYVSPVWRSSGIADALLAHVEEWAKTRGHEALTLEVHEDNLRAQAFYRRQGFEPTGETVPYPLAEDELEVVMTKSLAERSRPTRR</sequence>
<accession>A0ABZ2PGE2</accession>
<name>A0ABZ2PGE2_9NOCA</name>
<organism evidence="4 5">
    <name type="scientific">Rhodococcus sovatensis</name>
    <dbReference type="NCBI Taxonomy" id="1805840"/>
    <lineage>
        <taxon>Bacteria</taxon>
        <taxon>Bacillati</taxon>
        <taxon>Actinomycetota</taxon>
        <taxon>Actinomycetes</taxon>
        <taxon>Mycobacteriales</taxon>
        <taxon>Nocardiaceae</taxon>
        <taxon>Rhodococcus</taxon>
    </lineage>
</organism>
<dbReference type="PROSITE" id="PS51186">
    <property type="entry name" value="GNAT"/>
    <property type="match status" value="1"/>
</dbReference>
<protein>
    <submittedName>
        <fullName evidence="4">GNAT family N-acetyltransferase</fullName>
    </submittedName>
</protein>
<dbReference type="Proteomes" id="UP001432000">
    <property type="component" value="Chromosome"/>
</dbReference>
<keyword evidence="5" id="KW-1185">Reference proteome</keyword>
<keyword evidence="1" id="KW-0808">Transferase</keyword>
<dbReference type="InterPro" id="IPR050832">
    <property type="entry name" value="Bact_Acetyltransf"/>
</dbReference>
<gene>
    <name evidence="4" type="ORF">WDS16_22810</name>
</gene>
<dbReference type="Gene3D" id="3.40.630.30">
    <property type="match status" value="1"/>
</dbReference>
<keyword evidence="2" id="KW-0012">Acyltransferase</keyword>
<dbReference type="InterPro" id="IPR000182">
    <property type="entry name" value="GNAT_dom"/>
</dbReference>
<evidence type="ECO:0000313" key="5">
    <source>
        <dbReference type="Proteomes" id="UP001432000"/>
    </source>
</evidence>